<reference evidence="15 16" key="1">
    <citation type="submission" date="2016-11" db="EMBL/GenBank/DDBJ databases">
        <authorList>
            <person name="Varghese N."/>
            <person name="Submissions S."/>
        </authorList>
    </citation>
    <scope>NUCLEOTIDE SEQUENCE [LARGE SCALE GENOMIC DNA]</scope>
    <source>
        <strain evidence="15 16">DSM 29620</strain>
    </source>
</reference>
<dbReference type="AlphaFoldDB" id="A0A1H0AF67"/>
<evidence type="ECO:0000259" key="14">
    <source>
        <dbReference type="Pfam" id="PF13145"/>
    </source>
</evidence>
<name>A0A1H0AF67_9RHOB</name>
<evidence type="ECO:0000256" key="6">
    <source>
        <dbReference type="ARBA" id="ARBA00022989"/>
    </source>
</evidence>
<dbReference type="Pfam" id="PF13624">
    <property type="entry name" value="SurA_N_3"/>
    <property type="match status" value="1"/>
</dbReference>
<accession>A0A1H0AF67</accession>
<gene>
    <name evidence="15" type="ORF">SAMN05444142_1011081</name>
</gene>
<evidence type="ECO:0000256" key="7">
    <source>
        <dbReference type="ARBA" id="ARBA00023136"/>
    </source>
</evidence>
<dbReference type="RefSeq" id="WP_149786076.1">
    <property type="nucleotide sequence ID" value="NZ_FNIO01000001.1"/>
</dbReference>
<keyword evidence="4" id="KW-0997">Cell inner membrane</keyword>
<dbReference type="OrthoDB" id="9768393at2"/>
<dbReference type="InterPro" id="IPR000297">
    <property type="entry name" value="PPIase_PpiC"/>
</dbReference>
<organism evidence="15 16">
    <name type="scientific">Lutimaribacter pacificus</name>
    <dbReference type="NCBI Taxonomy" id="391948"/>
    <lineage>
        <taxon>Bacteria</taxon>
        <taxon>Pseudomonadati</taxon>
        <taxon>Pseudomonadota</taxon>
        <taxon>Alphaproteobacteria</taxon>
        <taxon>Rhodobacterales</taxon>
        <taxon>Roseobacteraceae</taxon>
        <taxon>Lutimaribacter</taxon>
    </lineage>
</organism>
<dbReference type="Proteomes" id="UP000324252">
    <property type="component" value="Unassembled WGS sequence"/>
</dbReference>
<dbReference type="InterPro" id="IPR027304">
    <property type="entry name" value="Trigger_fact/SurA_dom_sf"/>
</dbReference>
<keyword evidence="7" id="KW-0472">Membrane</keyword>
<evidence type="ECO:0000256" key="4">
    <source>
        <dbReference type="ARBA" id="ARBA00022519"/>
    </source>
</evidence>
<evidence type="ECO:0000313" key="16">
    <source>
        <dbReference type="Proteomes" id="UP000324252"/>
    </source>
</evidence>
<evidence type="ECO:0000256" key="2">
    <source>
        <dbReference type="ARBA" id="ARBA00018370"/>
    </source>
</evidence>
<comment type="subcellular location">
    <subcellularLocation>
        <location evidence="1">Cell inner membrane</location>
        <topology evidence="1">Single-pass type II membrane protein</topology>
        <orientation evidence="1">Periplasmic side</orientation>
    </subcellularLocation>
</comment>
<dbReference type="SUPFAM" id="SSF109998">
    <property type="entry name" value="Triger factor/SurA peptide-binding domain-like"/>
    <property type="match status" value="1"/>
</dbReference>
<keyword evidence="5" id="KW-0812">Transmembrane</keyword>
<sequence length="614" mass="66222">MARGSSISKTAVWVLLGLLILGLGGFGVTNLSGGVSPVGSVGDEDIAIDDYARALQQEMNAVEAQAGGPVTFAEAQAAGLDRAVLSRLVNAAALDNEAAQLGLSIGDDNLARQIREIPAFQGPGGTFDRDAYGFALDRAGLTEARFETQLRKETARTLLQGAIVRGTRMPDSHADTIMTFIAERRSFSYIRLDHTDLDTPLPAPSDDELTAYYQANLPAFTTPEMKKLTYAWLSPEMVVDQIDVPEDQLRAEYDARAGEYNSPERRLVERLGFADTAAAEAALAQIAAGEADFDAVVAERGLSLSDVDMGDVARSDVPNGADEVFAADVGAVVGPFDSPIGPALYRVNGKLEAQQVGFDEVEQELRDELALDRARRLIENRMTEIDGLLAGGATLEELDGEAGMEVAQIDWFRDSGEGPASYEAFRQVAQEVTADDFPQIATLEDGGIFALRLDGIEEPRVLPLDDVRDDAIAGWQAQEGDKRLRAQAEALIPRLSEGAEMSTLGYDVTEETEITRGDFILGTPPDFLTQVFEMNRGQLRVIDGLGAVFLVRMDDILPPDMDTPEIATLRSQLTEQAQQGLAQDLFTAVATDIQLRAGVQIDQAALNAVHANFQ</sequence>
<dbReference type="SUPFAM" id="SSF54534">
    <property type="entry name" value="FKBP-like"/>
    <property type="match status" value="1"/>
</dbReference>
<keyword evidence="15" id="KW-0413">Isomerase</keyword>
<keyword evidence="16" id="KW-1185">Reference proteome</keyword>
<dbReference type="GO" id="GO:0003755">
    <property type="term" value="F:peptidyl-prolyl cis-trans isomerase activity"/>
    <property type="evidence" value="ECO:0007669"/>
    <property type="project" value="InterPro"/>
</dbReference>
<evidence type="ECO:0000256" key="5">
    <source>
        <dbReference type="ARBA" id="ARBA00022692"/>
    </source>
</evidence>
<dbReference type="EMBL" id="FQZZ01000001">
    <property type="protein sequence ID" value="SHJ70104.1"/>
    <property type="molecule type" value="Genomic_DNA"/>
</dbReference>
<evidence type="ECO:0000313" key="15">
    <source>
        <dbReference type="EMBL" id="SHJ70104.1"/>
    </source>
</evidence>
<evidence type="ECO:0000256" key="13">
    <source>
        <dbReference type="ARBA" id="ARBA00042775"/>
    </source>
</evidence>
<keyword evidence="6" id="KW-1133">Transmembrane helix</keyword>
<evidence type="ECO:0000256" key="12">
    <source>
        <dbReference type="ARBA" id="ARBA00040743"/>
    </source>
</evidence>
<evidence type="ECO:0000256" key="3">
    <source>
        <dbReference type="ARBA" id="ARBA00022475"/>
    </source>
</evidence>
<dbReference type="Gene3D" id="1.10.4030.10">
    <property type="entry name" value="Porin chaperone SurA, peptide-binding domain"/>
    <property type="match status" value="1"/>
</dbReference>
<evidence type="ECO:0000256" key="10">
    <source>
        <dbReference type="ARBA" id="ARBA00031484"/>
    </source>
</evidence>
<evidence type="ECO:0000256" key="9">
    <source>
        <dbReference type="ARBA" id="ARBA00030642"/>
    </source>
</evidence>
<evidence type="ECO:0000256" key="11">
    <source>
        <dbReference type="ARBA" id="ARBA00038408"/>
    </source>
</evidence>
<dbReference type="PANTHER" id="PTHR47529:SF1">
    <property type="entry name" value="PERIPLASMIC CHAPERONE PPID"/>
    <property type="match status" value="1"/>
</dbReference>
<feature type="domain" description="PpiC" evidence="14">
    <location>
        <begin position="244"/>
        <end position="362"/>
    </location>
</feature>
<keyword evidence="8" id="KW-0143">Chaperone</keyword>
<keyword evidence="3" id="KW-1003">Cell membrane</keyword>
<dbReference type="InterPro" id="IPR052029">
    <property type="entry name" value="PpiD_chaperone"/>
</dbReference>
<dbReference type="Gene3D" id="3.10.50.40">
    <property type="match status" value="1"/>
</dbReference>
<dbReference type="GO" id="GO:0005886">
    <property type="term" value="C:plasma membrane"/>
    <property type="evidence" value="ECO:0007669"/>
    <property type="project" value="UniProtKB-SubCell"/>
</dbReference>
<evidence type="ECO:0000256" key="1">
    <source>
        <dbReference type="ARBA" id="ARBA00004382"/>
    </source>
</evidence>
<comment type="similarity">
    <text evidence="11">Belongs to the PpiD chaperone family.</text>
</comment>
<dbReference type="InterPro" id="IPR046357">
    <property type="entry name" value="PPIase_dom_sf"/>
</dbReference>
<proteinExistence type="inferred from homology"/>
<dbReference type="PANTHER" id="PTHR47529">
    <property type="entry name" value="PEPTIDYL-PROLYL CIS-TRANS ISOMERASE D"/>
    <property type="match status" value="1"/>
</dbReference>
<protein>
    <recommendedName>
        <fullName evidence="2">Parvulin-like PPIase</fullName>
    </recommendedName>
    <alternativeName>
        <fullName evidence="9">Peptidyl-prolyl cis-trans isomerase plp</fullName>
    </alternativeName>
    <alternativeName>
        <fullName evidence="12">Periplasmic chaperone PpiD</fullName>
    </alternativeName>
    <alternativeName>
        <fullName evidence="13">Periplasmic folding chaperone</fullName>
    </alternativeName>
    <alternativeName>
        <fullName evidence="10">Rotamase plp</fullName>
    </alternativeName>
</protein>
<evidence type="ECO:0000256" key="8">
    <source>
        <dbReference type="ARBA" id="ARBA00023186"/>
    </source>
</evidence>
<dbReference type="Pfam" id="PF13145">
    <property type="entry name" value="Rotamase_2"/>
    <property type="match status" value="1"/>
</dbReference>